<dbReference type="AlphaFoldDB" id="A0A382R5S2"/>
<dbReference type="Gene3D" id="2.60.40.60">
    <property type="entry name" value="Cadherins"/>
    <property type="match status" value="1"/>
</dbReference>
<feature type="domain" description="Cadherin" evidence="2">
    <location>
        <begin position="176"/>
        <end position="281"/>
    </location>
</feature>
<protein>
    <recommendedName>
        <fullName evidence="2">Cadherin domain-containing protein</fullName>
    </recommendedName>
</protein>
<evidence type="ECO:0000313" key="3">
    <source>
        <dbReference type="EMBL" id="SVC93046.1"/>
    </source>
</evidence>
<dbReference type="GO" id="GO:0007156">
    <property type="term" value="P:homophilic cell adhesion via plasma membrane adhesion molecules"/>
    <property type="evidence" value="ECO:0007669"/>
    <property type="project" value="InterPro"/>
</dbReference>
<feature type="region of interest" description="Disordered" evidence="1">
    <location>
        <begin position="22"/>
        <end position="44"/>
    </location>
</feature>
<dbReference type="InterPro" id="IPR015919">
    <property type="entry name" value="Cadherin-like_sf"/>
</dbReference>
<dbReference type="InterPro" id="IPR002126">
    <property type="entry name" value="Cadherin-like_dom"/>
</dbReference>
<sequence>DDAGLEATVNFTLSVTDAADAPTGISISQAPPPPPPPPPGGEDETITVTVTVVGDQFYFNGELASDFTLTEGNTYIFQQSPTDGNAGHALAISATDGGAIVDGLVFYIDGGDPRTQATYDYYLVSFYTYFELFEIHYTVPEGGADILYFFSNTSDVTGGTVDVQGAYTPPPPPPPPTDPDAITINENELGVNVGTLLTTDQDANDTHTYTLSGVDADLFEIVEGQLKLKNDISANFESKNTYAVTITSTDSTGLSYSQALEVIINNVNEEPTDIKLSATSFNENVNGIIIGAVTTIDEDVGDTYTYSLSGDNSDLFEIVNGQLK</sequence>
<feature type="non-terminal residue" evidence="3">
    <location>
        <position position="1"/>
    </location>
</feature>
<evidence type="ECO:0000256" key="1">
    <source>
        <dbReference type="SAM" id="MobiDB-lite"/>
    </source>
</evidence>
<feature type="non-terminal residue" evidence="3">
    <location>
        <position position="324"/>
    </location>
</feature>
<organism evidence="3">
    <name type="scientific">marine metagenome</name>
    <dbReference type="NCBI Taxonomy" id="408172"/>
    <lineage>
        <taxon>unclassified sequences</taxon>
        <taxon>metagenomes</taxon>
        <taxon>ecological metagenomes</taxon>
    </lineage>
</organism>
<dbReference type="PROSITE" id="PS50268">
    <property type="entry name" value="CADHERIN_2"/>
    <property type="match status" value="1"/>
</dbReference>
<dbReference type="GO" id="GO:0005509">
    <property type="term" value="F:calcium ion binding"/>
    <property type="evidence" value="ECO:0007669"/>
    <property type="project" value="InterPro"/>
</dbReference>
<reference evidence="3" key="1">
    <citation type="submission" date="2018-05" db="EMBL/GenBank/DDBJ databases">
        <authorList>
            <person name="Lanie J.A."/>
            <person name="Ng W.-L."/>
            <person name="Kazmierczak K.M."/>
            <person name="Andrzejewski T.M."/>
            <person name="Davidsen T.M."/>
            <person name="Wayne K.J."/>
            <person name="Tettelin H."/>
            <person name="Glass J.I."/>
            <person name="Rusch D."/>
            <person name="Podicherti R."/>
            <person name="Tsui H.-C.T."/>
            <person name="Winkler M.E."/>
        </authorList>
    </citation>
    <scope>NUCLEOTIDE SEQUENCE</scope>
</reference>
<dbReference type="EMBL" id="UINC01119313">
    <property type="protein sequence ID" value="SVC93046.1"/>
    <property type="molecule type" value="Genomic_DNA"/>
</dbReference>
<feature type="compositionally biased region" description="Pro residues" evidence="1">
    <location>
        <begin position="30"/>
        <end position="40"/>
    </location>
</feature>
<evidence type="ECO:0000259" key="2">
    <source>
        <dbReference type="PROSITE" id="PS50268"/>
    </source>
</evidence>
<gene>
    <name evidence="3" type="ORF">METZ01_LOCUS345900</name>
</gene>
<proteinExistence type="predicted"/>
<accession>A0A382R5S2</accession>
<dbReference type="GO" id="GO:0016020">
    <property type="term" value="C:membrane"/>
    <property type="evidence" value="ECO:0007669"/>
    <property type="project" value="InterPro"/>
</dbReference>
<dbReference type="SUPFAM" id="SSF49313">
    <property type="entry name" value="Cadherin-like"/>
    <property type="match status" value="1"/>
</dbReference>
<name>A0A382R5S2_9ZZZZ</name>